<protein>
    <recommendedName>
        <fullName evidence="9">Polysaccharide biosynthesis protein</fullName>
    </recommendedName>
</protein>
<feature type="transmembrane region" description="Helical" evidence="6">
    <location>
        <begin position="111"/>
        <end position="132"/>
    </location>
</feature>
<evidence type="ECO:0000256" key="6">
    <source>
        <dbReference type="SAM" id="Phobius"/>
    </source>
</evidence>
<reference evidence="7" key="1">
    <citation type="submission" date="2023-01" db="EMBL/GenBank/DDBJ databases">
        <title>Human gut microbiome strain richness.</title>
        <authorList>
            <person name="Chen-Liaw A."/>
        </authorList>
    </citation>
    <scope>NUCLEOTIDE SEQUENCE</scope>
    <source>
        <strain evidence="7">D54st1_D6_D54t1_190329</strain>
    </source>
</reference>
<feature type="transmembrane region" description="Helical" evidence="6">
    <location>
        <begin position="402"/>
        <end position="424"/>
    </location>
</feature>
<evidence type="ECO:0000256" key="1">
    <source>
        <dbReference type="ARBA" id="ARBA00004651"/>
    </source>
</evidence>
<evidence type="ECO:0008006" key="9">
    <source>
        <dbReference type="Google" id="ProtNLM"/>
    </source>
</evidence>
<dbReference type="GO" id="GO:0005886">
    <property type="term" value="C:plasma membrane"/>
    <property type="evidence" value="ECO:0007669"/>
    <property type="project" value="UniProtKB-SubCell"/>
</dbReference>
<feature type="transmembrane region" description="Helical" evidence="6">
    <location>
        <begin position="367"/>
        <end position="390"/>
    </location>
</feature>
<dbReference type="InterPro" id="IPR048122">
    <property type="entry name" value="WZX-like"/>
</dbReference>
<dbReference type="PANTHER" id="PTHR30250">
    <property type="entry name" value="PST FAMILY PREDICTED COLANIC ACID TRANSPORTER"/>
    <property type="match status" value="1"/>
</dbReference>
<keyword evidence="2" id="KW-1003">Cell membrane</keyword>
<dbReference type="EMBL" id="JAQLEC010000006">
    <property type="protein sequence ID" value="MDB1838483.1"/>
    <property type="molecule type" value="Genomic_DNA"/>
</dbReference>
<dbReference type="NCBIfam" id="NF041503">
    <property type="entry name" value="WZX_like"/>
    <property type="match status" value="1"/>
</dbReference>
<feature type="transmembrane region" description="Helical" evidence="6">
    <location>
        <begin position="144"/>
        <end position="167"/>
    </location>
</feature>
<keyword evidence="5 6" id="KW-0472">Membrane</keyword>
<feature type="transmembrane region" description="Helical" evidence="6">
    <location>
        <begin position="264"/>
        <end position="283"/>
    </location>
</feature>
<proteinExistence type="predicted"/>
<name>A0AAW6AJ20_9ACTN</name>
<evidence type="ECO:0000313" key="7">
    <source>
        <dbReference type="EMBL" id="MDB1838483.1"/>
    </source>
</evidence>
<gene>
    <name evidence="7" type="ORF">PMW86_02585</name>
</gene>
<dbReference type="InterPro" id="IPR050833">
    <property type="entry name" value="Poly_Biosynth_Transport"/>
</dbReference>
<dbReference type="AlphaFoldDB" id="A0AAW6AJ20"/>
<feature type="transmembrane region" description="Helical" evidence="6">
    <location>
        <begin position="45"/>
        <end position="64"/>
    </location>
</feature>
<sequence>MAESKKVTVSKRDVIWNYVGTIASMGSNFLLLPLLLSFLSSAQIGLWYVFVAISGFAQLLEFGFTSTLSRNILYCLSGAKKLTKQGCDYSSVDGEVDWHLMRVVLDTSKTIYAVLGLIALFVAATLGTFYVSYVTDSFLIEGSLPAWIVFVVSIFTNLYFLYCLTFLRGLGDVAGENRAKTLARIGQLAITAVLLFCGLSLLAAALGFLAYSTLLRLFAIRTFRSHHDVEEGIKSDAAAVAKDEMLDVLKTVSFVAWRDGVVSLAWYGATQATSLLCSAFLGLEQTGTYSVMLQFATAIHQISSAYLRSCFPTFQSAYVRDDKQTQKAVVERGISCYVCMYIVATVLVTACLPILTLFKHDFICDPVLFLGIALYYFLLNQHSLFCNIIVSMNEIPYFKAYLVSTAAGICVSCVLCGAFSWGAWGLVVGQAIPQLCYNNWHWPQYVLKRTGLGYVQAIHSGLDWWKNRMVGQRA</sequence>
<dbReference type="PANTHER" id="PTHR30250:SF26">
    <property type="entry name" value="PSMA PROTEIN"/>
    <property type="match status" value="1"/>
</dbReference>
<comment type="subcellular location">
    <subcellularLocation>
        <location evidence="1">Cell membrane</location>
        <topology evidence="1">Multi-pass membrane protein</topology>
    </subcellularLocation>
</comment>
<feature type="transmembrane region" description="Helical" evidence="6">
    <location>
        <begin position="334"/>
        <end position="355"/>
    </location>
</feature>
<dbReference type="RefSeq" id="WP_195520813.1">
    <property type="nucleotide sequence ID" value="NZ_JADNPG010000007.1"/>
</dbReference>
<keyword evidence="4 6" id="KW-1133">Transmembrane helix</keyword>
<accession>A0AAW6AJ20</accession>
<evidence type="ECO:0000256" key="2">
    <source>
        <dbReference type="ARBA" id="ARBA00022475"/>
    </source>
</evidence>
<evidence type="ECO:0000256" key="5">
    <source>
        <dbReference type="ARBA" id="ARBA00023136"/>
    </source>
</evidence>
<organism evidence="7 8">
    <name type="scientific">Collinsella aerofaciens</name>
    <dbReference type="NCBI Taxonomy" id="74426"/>
    <lineage>
        <taxon>Bacteria</taxon>
        <taxon>Bacillati</taxon>
        <taxon>Actinomycetota</taxon>
        <taxon>Coriobacteriia</taxon>
        <taxon>Coriobacteriales</taxon>
        <taxon>Coriobacteriaceae</taxon>
        <taxon>Collinsella</taxon>
    </lineage>
</organism>
<evidence type="ECO:0000256" key="4">
    <source>
        <dbReference type="ARBA" id="ARBA00022989"/>
    </source>
</evidence>
<evidence type="ECO:0000256" key="3">
    <source>
        <dbReference type="ARBA" id="ARBA00022692"/>
    </source>
</evidence>
<keyword evidence="3 6" id="KW-0812">Transmembrane</keyword>
<feature type="transmembrane region" description="Helical" evidence="6">
    <location>
        <begin position="15"/>
        <end position="39"/>
    </location>
</feature>
<evidence type="ECO:0000313" key="8">
    <source>
        <dbReference type="Proteomes" id="UP001212741"/>
    </source>
</evidence>
<comment type="caution">
    <text evidence="7">The sequence shown here is derived from an EMBL/GenBank/DDBJ whole genome shotgun (WGS) entry which is preliminary data.</text>
</comment>
<dbReference type="Proteomes" id="UP001212741">
    <property type="component" value="Unassembled WGS sequence"/>
</dbReference>
<feature type="transmembrane region" description="Helical" evidence="6">
    <location>
        <begin position="188"/>
        <end position="211"/>
    </location>
</feature>